<keyword evidence="3" id="KW-1185">Reference proteome</keyword>
<protein>
    <submittedName>
        <fullName evidence="2">Uncharacterized protein (DUF58 family)</fullName>
    </submittedName>
</protein>
<keyword evidence="1" id="KW-1133">Transmembrane helix</keyword>
<feature type="transmembrane region" description="Helical" evidence="1">
    <location>
        <begin position="12"/>
        <end position="41"/>
    </location>
</feature>
<evidence type="ECO:0000313" key="2">
    <source>
        <dbReference type="EMBL" id="MBB4104133.1"/>
    </source>
</evidence>
<proteinExistence type="predicted"/>
<reference evidence="2 3" key="1">
    <citation type="submission" date="2020-08" db="EMBL/GenBank/DDBJ databases">
        <title>Genomic Encyclopedia of Type Strains, Phase IV (KMG-IV): sequencing the most valuable type-strain genomes for metagenomic binning, comparative biology and taxonomic classification.</title>
        <authorList>
            <person name="Goeker M."/>
        </authorList>
    </citation>
    <scope>NUCLEOTIDE SEQUENCE [LARGE SCALE GENOMIC DNA]</scope>
    <source>
        <strain evidence="2 3">DSM 26385</strain>
    </source>
</reference>
<accession>A0A7W6K2S2</accession>
<evidence type="ECO:0000313" key="3">
    <source>
        <dbReference type="Proteomes" id="UP000584824"/>
    </source>
</evidence>
<keyword evidence="1" id="KW-0812">Transmembrane</keyword>
<sequence length="76" mass="8152">MNNIRSLFLGLLSVAVIAGTVLLTASFLALVAGLAAVTLIARMLMPAPKRAPVYAKARKAEEMRIWNDGRGTIIDQ</sequence>
<name>A0A7W6K2S2_9HYPH</name>
<dbReference type="AlphaFoldDB" id="A0A7W6K2S2"/>
<keyword evidence="1" id="KW-0472">Membrane</keyword>
<organism evidence="2 3">
    <name type="scientific">Allorhizobium borbori</name>
    <dbReference type="NCBI Taxonomy" id="485907"/>
    <lineage>
        <taxon>Bacteria</taxon>
        <taxon>Pseudomonadati</taxon>
        <taxon>Pseudomonadota</taxon>
        <taxon>Alphaproteobacteria</taxon>
        <taxon>Hyphomicrobiales</taxon>
        <taxon>Rhizobiaceae</taxon>
        <taxon>Rhizobium/Agrobacterium group</taxon>
        <taxon>Allorhizobium</taxon>
    </lineage>
</organism>
<evidence type="ECO:0000256" key="1">
    <source>
        <dbReference type="SAM" id="Phobius"/>
    </source>
</evidence>
<dbReference type="RefSeq" id="WP_183793226.1">
    <property type="nucleotide sequence ID" value="NZ_JACIDU010000010.1"/>
</dbReference>
<comment type="caution">
    <text evidence="2">The sequence shown here is derived from an EMBL/GenBank/DDBJ whole genome shotgun (WGS) entry which is preliminary data.</text>
</comment>
<gene>
    <name evidence="2" type="ORF">GGQ66_002706</name>
</gene>
<dbReference type="EMBL" id="JACIDU010000010">
    <property type="protein sequence ID" value="MBB4104133.1"/>
    <property type="molecule type" value="Genomic_DNA"/>
</dbReference>
<dbReference type="Proteomes" id="UP000584824">
    <property type="component" value="Unassembled WGS sequence"/>
</dbReference>